<dbReference type="AlphaFoldDB" id="A0A0A7PMC9"/>
<keyword evidence="4" id="KW-1185">Reference proteome</keyword>
<dbReference type="PIRSF" id="PIRSF018266">
    <property type="entry name" value="FecR"/>
    <property type="match status" value="1"/>
</dbReference>
<protein>
    <submittedName>
        <fullName evidence="3">Fe2+-dicitrate sensor, membrane component</fullName>
    </submittedName>
</protein>
<dbReference type="Proteomes" id="UP000030907">
    <property type="component" value="Chromosome"/>
</dbReference>
<evidence type="ECO:0000313" key="3">
    <source>
        <dbReference type="EMBL" id="AJA09087.1"/>
    </source>
</evidence>
<dbReference type="STRING" id="1515612.SKP52_10930"/>
<keyword evidence="1" id="KW-0812">Transmembrane</keyword>
<gene>
    <name evidence="3" type="ORF">SKP52_10930</name>
</gene>
<keyword evidence="1" id="KW-0472">Membrane</keyword>
<dbReference type="HOGENOM" id="CLU_050192_0_2_5"/>
<dbReference type="PANTHER" id="PTHR30273">
    <property type="entry name" value="PERIPLASMIC SIGNAL SENSOR AND SIGMA FACTOR ACTIVATOR FECR-RELATED"/>
    <property type="match status" value="1"/>
</dbReference>
<feature type="transmembrane region" description="Helical" evidence="1">
    <location>
        <begin position="83"/>
        <end position="102"/>
    </location>
</feature>
<name>A0A0A7PMC9_9SPHN</name>
<dbReference type="InterPro" id="IPR006860">
    <property type="entry name" value="FecR"/>
</dbReference>
<organism evidence="3 4">
    <name type="scientific">Sphingopyxis fribergensis</name>
    <dbReference type="NCBI Taxonomy" id="1515612"/>
    <lineage>
        <taxon>Bacteria</taxon>
        <taxon>Pseudomonadati</taxon>
        <taxon>Pseudomonadota</taxon>
        <taxon>Alphaproteobacteria</taxon>
        <taxon>Sphingomonadales</taxon>
        <taxon>Sphingomonadaceae</taxon>
        <taxon>Sphingopyxis</taxon>
    </lineage>
</organism>
<dbReference type="KEGG" id="sphk:SKP52_10930"/>
<dbReference type="Pfam" id="PF04773">
    <property type="entry name" value="FecR"/>
    <property type="match status" value="1"/>
</dbReference>
<dbReference type="PANTHER" id="PTHR30273:SF2">
    <property type="entry name" value="PROTEIN FECR"/>
    <property type="match status" value="1"/>
</dbReference>
<evidence type="ECO:0000313" key="4">
    <source>
        <dbReference type="Proteomes" id="UP000030907"/>
    </source>
</evidence>
<accession>A0A0A7PMC9</accession>
<sequence length="319" mass="34722">MAEDEDAAVRWAIRRDRGQLDTSDQIEFDAWLAEDGRRSGALLRAEAALVYLDRARALGEPGAEAPANDDAPAAHPRFRRRKFLLASFIVAPIAAGLAMFMMPSNEAFSTTVGEVRKLPLADGSIATVNTASRITVTLEPAQRHVVVEDGEAWFEVAHDKSRPFIVDAGDVRVKAIGTAFSVRRHEDGVDVLVTKGVVETWRVGRESERTRLKGGQRSFVPVSASKIVAVAADDEIERALAWRSGGLALNGEPLSYAVAELNRYNRHQLVVEDPVLSRTPIVGYFRTDNPEGFAKSIAALIGARVELTANQTRLVPSGT</sequence>
<dbReference type="EMBL" id="CP009122">
    <property type="protein sequence ID" value="AJA09087.1"/>
    <property type="molecule type" value="Genomic_DNA"/>
</dbReference>
<feature type="domain" description="FecR protein" evidence="2">
    <location>
        <begin position="108"/>
        <end position="199"/>
    </location>
</feature>
<keyword evidence="1" id="KW-1133">Transmembrane helix</keyword>
<evidence type="ECO:0000256" key="1">
    <source>
        <dbReference type="SAM" id="Phobius"/>
    </source>
</evidence>
<dbReference type="GO" id="GO:0016989">
    <property type="term" value="F:sigma factor antagonist activity"/>
    <property type="evidence" value="ECO:0007669"/>
    <property type="project" value="TreeGrafter"/>
</dbReference>
<evidence type="ECO:0000259" key="2">
    <source>
        <dbReference type="Pfam" id="PF04773"/>
    </source>
</evidence>
<dbReference type="RefSeq" id="WP_160292390.1">
    <property type="nucleotide sequence ID" value="NZ_CP009122.1"/>
</dbReference>
<dbReference type="Gene3D" id="2.60.120.1440">
    <property type="match status" value="1"/>
</dbReference>
<dbReference type="InterPro" id="IPR012373">
    <property type="entry name" value="Ferrdict_sens_TM"/>
</dbReference>
<reference evidence="3 4" key="1">
    <citation type="journal article" date="2015" name="Int. J. Syst. Evol. Microbiol.">
        <title>Description of Sphingopyxis fribergensis sp. nov. - a soil bacterium with the ability to degrade styrene and phenylacetic acid.</title>
        <authorList>
            <person name="Oelschlagel M."/>
            <person name="Ruckert C."/>
            <person name="Kalinowski J."/>
            <person name="Schmidt G."/>
            <person name="Schlomann M."/>
            <person name="Tischler D."/>
        </authorList>
    </citation>
    <scope>NUCLEOTIDE SEQUENCE [LARGE SCALE GENOMIC DNA]</scope>
    <source>
        <strain evidence="3 4">Kp5.2</strain>
    </source>
</reference>
<proteinExistence type="predicted"/>